<name>A0ACC2SCQ9_9FUNG</name>
<sequence>MNYTLRIALRLAHAIVLILSSMSLIVMLILSRESPQGELAAAFFNTMRRVFVSGALLSMLLLAAQMALPPLPSDCEKGTTYRVKPLLCSLWVAIILQVILCSTVAWPLIPYMPSDIYIKIQLLSLTLYIRSSVA</sequence>
<dbReference type="Proteomes" id="UP001165960">
    <property type="component" value="Unassembled WGS sequence"/>
</dbReference>
<comment type="caution">
    <text evidence="1">The sequence shown here is derived from an EMBL/GenBank/DDBJ whole genome shotgun (WGS) entry which is preliminary data.</text>
</comment>
<keyword evidence="2" id="KW-1185">Reference proteome</keyword>
<protein>
    <submittedName>
        <fullName evidence="1">Uncharacterized protein</fullName>
    </submittedName>
</protein>
<proteinExistence type="predicted"/>
<gene>
    <name evidence="1" type="ORF">DSO57_1033535</name>
</gene>
<evidence type="ECO:0000313" key="1">
    <source>
        <dbReference type="EMBL" id="KAJ9060189.1"/>
    </source>
</evidence>
<accession>A0ACC2SCQ9</accession>
<dbReference type="EMBL" id="QTSX02005236">
    <property type="protein sequence ID" value="KAJ9060189.1"/>
    <property type="molecule type" value="Genomic_DNA"/>
</dbReference>
<evidence type="ECO:0000313" key="2">
    <source>
        <dbReference type="Proteomes" id="UP001165960"/>
    </source>
</evidence>
<organism evidence="1 2">
    <name type="scientific">Entomophthora muscae</name>
    <dbReference type="NCBI Taxonomy" id="34485"/>
    <lineage>
        <taxon>Eukaryota</taxon>
        <taxon>Fungi</taxon>
        <taxon>Fungi incertae sedis</taxon>
        <taxon>Zoopagomycota</taxon>
        <taxon>Entomophthoromycotina</taxon>
        <taxon>Entomophthoromycetes</taxon>
        <taxon>Entomophthorales</taxon>
        <taxon>Entomophthoraceae</taxon>
        <taxon>Entomophthora</taxon>
    </lineage>
</organism>
<reference evidence="1" key="1">
    <citation type="submission" date="2022-04" db="EMBL/GenBank/DDBJ databases">
        <title>Genome of the entomopathogenic fungus Entomophthora muscae.</title>
        <authorList>
            <person name="Elya C."/>
            <person name="Lovett B.R."/>
            <person name="Lee E."/>
            <person name="Macias A.M."/>
            <person name="Hajek A.E."/>
            <person name="De Bivort B.L."/>
            <person name="Kasson M.T."/>
            <person name="De Fine Licht H.H."/>
            <person name="Stajich J.E."/>
        </authorList>
    </citation>
    <scope>NUCLEOTIDE SEQUENCE</scope>
    <source>
        <strain evidence="1">Berkeley</strain>
    </source>
</reference>